<dbReference type="CDD" id="cd00054">
    <property type="entry name" value="EGF_CA"/>
    <property type="match status" value="2"/>
</dbReference>
<organism evidence="15 16">
    <name type="scientific">Fragariocoptes setiger</name>
    <dbReference type="NCBI Taxonomy" id="1670756"/>
    <lineage>
        <taxon>Eukaryota</taxon>
        <taxon>Metazoa</taxon>
        <taxon>Ecdysozoa</taxon>
        <taxon>Arthropoda</taxon>
        <taxon>Chelicerata</taxon>
        <taxon>Arachnida</taxon>
        <taxon>Acari</taxon>
        <taxon>Acariformes</taxon>
        <taxon>Trombidiformes</taxon>
        <taxon>Prostigmata</taxon>
        <taxon>Eupodina</taxon>
        <taxon>Eriophyoidea</taxon>
        <taxon>Phytoptidae</taxon>
        <taxon>Fragariocoptes</taxon>
    </lineage>
</organism>
<dbReference type="EMBL" id="JAIFTH010000812">
    <property type="protein sequence ID" value="KAG9508924.1"/>
    <property type="molecule type" value="Genomic_DNA"/>
</dbReference>
<feature type="domain" description="EGF-like" evidence="14">
    <location>
        <begin position="962"/>
        <end position="998"/>
    </location>
</feature>
<comment type="similarity">
    <text evidence="2">Belongs to the neurexin family.</text>
</comment>
<dbReference type="PANTHER" id="PTHR15036:SF91">
    <property type="entry name" value="NEUREXIN-4"/>
    <property type="match status" value="1"/>
</dbReference>
<comment type="caution">
    <text evidence="15">The sequence shown here is derived from an EMBL/GenBank/DDBJ whole genome shotgun (WGS) entry which is preliminary data.</text>
</comment>
<evidence type="ECO:0000256" key="2">
    <source>
        <dbReference type="ARBA" id="ARBA00010241"/>
    </source>
</evidence>
<evidence type="ECO:0000256" key="8">
    <source>
        <dbReference type="ARBA" id="ARBA00023157"/>
    </source>
</evidence>
<name>A0ABQ7S675_9ACAR</name>
<dbReference type="InterPro" id="IPR013320">
    <property type="entry name" value="ConA-like_dom_sf"/>
</dbReference>
<dbReference type="CDD" id="cd00110">
    <property type="entry name" value="LamG"/>
    <property type="match status" value="4"/>
</dbReference>
<keyword evidence="6 11" id="KW-1133">Transmembrane helix</keyword>
<feature type="domain" description="EGF-like" evidence="14">
    <location>
        <begin position="538"/>
        <end position="575"/>
    </location>
</feature>
<keyword evidence="8" id="KW-1015">Disulfide bond</keyword>
<feature type="domain" description="Laminin G" evidence="13">
    <location>
        <begin position="183"/>
        <end position="363"/>
    </location>
</feature>
<evidence type="ECO:0000256" key="5">
    <source>
        <dbReference type="ARBA" id="ARBA00022729"/>
    </source>
</evidence>
<dbReference type="Gene3D" id="2.60.120.260">
    <property type="entry name" value="Galactose-binding domain-like"/>
    <property type="match status" value="1"/>
</dbReference>
<keyword evidence="3 9" id="KW-0245">EGF-like domain</keyword>
<comment type="subcellular location">
    <subcellularLocation>
        <location evidence="1">Membrane</location>
        <topology evidence="1">Single-pass type I membrane protein</topology>
    </subcellularLocation>
</comment>
<feature type="region of interest" description="Disordered" evidence="10">
    <location>
        <begin position="1190"/>
        <end position="1213"/>
    </location>
</feature>
<keyword evidence="4 11" id="KW-0812">Transmembrane</keyword>
<dbReference type="Gene3D" id="2.60.120.1000">
    <property type="match status" value="1"/>
</dbReference>
<dbReference type="Pfam" id="PF02210">
    <property type="entry name" value="Laminin_G_2"/>
    <property type="match status" value="4"/>
</dbReference>
<accession>A0ABQ7S675</accession>
<dbReference type="Proteomes" id="UP000825002">
    <property type="component" value="Unassembled WGS sequence"/>
</dbReference>
<dbReference type="PROSITE" id="PS01285">
    <property type="entry name" value="FA58C_1"/>
    <property type="match status" value="1"/>
</dbReference>
<comment type="caution">
    <text evidence="9">Lacks conserved residue(s) required for the propagation of feature annotation.</text>
</comment>
<evidence type="ECO:0000256" key="7">
    <source>
        <dbReference type="ARBA" id="ARBA00023136"/>
    </source>
</evidence>
<sequence length="1292" mass="144350">MKSLGTNRLFCLSSTYIAISIYLYIACLFYSTVHTSDDTCNRPLLSQGRLTASSEFNRDRNAEAAILDGSSAWTAGQSDFSQYLVIELNKKLNISSIATQGRAYSNEYVIEYKIEYGNDGLDFAPYRDRNGNVKLFDANSDDRSVVENVFEAPIVARFLRINPTRWQDRISMRVQVFGCDYNSESLDLDGQSIYSMDLRQRPIDAVETSIKLRFRTNYANGNILYGTGTNGDLLTLQLLDNKLVLSMDLEGLGQIQNVSAGSLLDDNTWHDVSIARFGNYVLLNVDRVLVRMSFDGDFTRLNLDEDLWIGGVPGSMFSPINTRTNFTGCLENVMFNNTNVIAEMKEDVHSLLYRKLGTTIYTCQDQPSTSITFMTSESYLRVEGYQLQYMNCSFEFRTFDQDGVLLYSKFSSGGFVKLYLQDGHFFASVQGDSGPVVIIEPVDKVLNDGSWHSAQIYAKESAIFLTIDGITSRTRRKFSFQSGREYLIGGSSDPSIPGLIGCMRLVHIEGRYVMLASVSADRIHRKQASDIFFEACHLIDRCHPNPCEHGGVCRQNHREFTCDCSQTGYHGAVCHVSKHPLTCEAYRIDHPREKEANIFLDVDGSGPLEPSKVACKFITNGPSQTIIHHRSESETVVRGYEAKGSYIHSINYYAPLESIQTIINRSARCSQFIRYTCNNTRLLNSPTKPGAPFEPYSWWVGVNNQKMNYWGGSLPGSNMCACGLDGSCRDPSKNCNCDSGFYNQELTDEGPLTHKEYLPVRELRIGDTGSSMSGPKQAKIYLGPLICEGDSLFEEAITFRYEDATIALPHIDLGDACDIYLQFKTTTSSGVLLHGKGSNDFIKLTIINEKTMQFQFSTGRGPQSVTVEIVNRLNDNNWHSVLIERNQREARLVVDGQLSSQVPLRADVIRPVQLTSNLFIGATTDFKEGFVGCMRGLLINGRSINIYSHAREGNYGLLPGCHGQCESNPCLNKGTCREGYSSFTCDCQYTAFKGPICADEIGVNLRSDNYVKYDLDSSISTVEESVRVGFTTTEHKGLVLGVTAHTGEYLNLLMSTSGHLRLEFDFGFERKEEIINHENFALGQHHDLTIKRMTQGSKMVVYVDNYEPRVYEYKISKDADAKFDQIKSIYLGRNETMDSGDGFVGCISRVSFDDHFPLRYLFQENRRANVHAYPSDESVHEDTCGIEPVRPPPEKIHTRPALSSTPGGAGGKSSTQGSRFIAIASYMTGVTLVVILLAAIIVFYVTGRILTRDQGDYVTHEDIGAKDALNPDMAVMMGVTGPIVSKKKEYFI</sequence>
<dbReference type="SMART" id="SM00181">
    <property type="entry name" value="EGF"/>
    <property type="match status" value="2"/>
</dbReference>
<evidence type="ECO:0000256" key="4">
    <source>
        <dbReference type="ARBA" id="ARBA00022692"/>
    </source>
</evidence>
<dbReference type="InterPro" id="IPR001791">
    <property type="entry name" value="Laminin_G"/>
</dbReference>
<dbReference type="Gene3D" id="2.10.25.10">
    <property type="entry name" value="Laminin"/>
    <property type="match status" value="2"/>
</dbReference>
<evidence type="ECO:0000313" key="16">
    <source>
        <dbReference type="Proteomes" id="UP000825002"/>
    </source>
</evidence>
<dbReference type="Gene3D" id="2.60.120.200">
    <property type="match status" value="4"/>
</dbReference>
<dbReference type="InterPro" id="IPR050372">
    <property type="entry name" value="Neurexin-related_CASP"/>
</dbReference>
<feature type="transmembrane region" description="Helical" evidence="11">
    <location>
        <begin position="9"/>
        <end position="31"/>
    </location>
</feature>
<proteinExistence type="inferred from homology"/>
<dbReference type="PROSITE" id="PS50025">
    <property type="entry name" value="LAM_G_DOMAIN"/>
    <property type="match status" value="4"/>
</dbReference>
<evidence type="ECO:0000256" key="9">
    <source>
        <dbReference type="PROSITE-ProRule" id="PRU00076"/>
    </source>
</evidence>
<dbReference type="SUPFAM" id="SSF49899">
    <property type="entry name" value="Concanavalin A-like lectins/glucanases"/>
    <property type="match status" value="4"/>
</dbReference>
<dbReference type="SUPFAM" id="SSF49785">
    <property type="entry name" value="Galactose-binding domain-like"/>
    <property type="match status" value="1"/>
</dbReference>
<evidence type="ECO:0000259" key="14">
    <source>
        <dbReference type="PROSITE" id="PS50026"/>
    </source>
</evidence>
<feature type="transmembrane region" description="Helical" evidence="11">
    <location>
        <begin position="1220"/>
        <end position="1245"/>
    </location>
</feature>
<feature type="domain" description="Laminin G" evidence="13">
    <location>
        <begin position="1000"/>
        <end position="1184"/>
    </location>
</feature>
<keyword evidence="16" id="KW-1185">Reference proteome</keyword>
<dbReference type="PROSITE" id="PS50026">
    <property type="entry name" value="EGF_3"/>
    <property type="match status" value="2"/>
</dbReference>
<evidence type="ECO:0000256" key="3">
    <source>
        <dbReference type="ARBA" id="ARBA00022536"/>
    </source>
</evidence>
<dbReference type="Pfam" id="PF00008">
    <property type="entry name" value="EGF"/>
    <property type="match status" value="1"/>
</dbReference>
<protein>
    <submittedName>
        <fullName evidence="15">Neurexin-4</fullName>
    </submittedName>
</protein>
<feature type="domain" description="Laminin G" evidence="13">
    <location>
        <begin position="795"/>
        <end position="961"/>
    </location>
</feature>
<evidence type="ECO:0000256" key="10">
    <source>
        <dbReference type="SAM" id="MobiDB-lite"/>
    </source>
</evidence>
<reference evidence="15 16" key="1">
    <citation type="submission" date="2020-10" db="EMBL/GenBank/DDBJ databases">
        <authorList>
            <person name="Klimov P.B."/>
            <person name="Dyachkov S.M."/>
            <person name="Chetverikov P.E."/>
        </authorList>
    </citation>
    <scope>NUCLEOTIDE SEQUENCE [LARGE SCALE GENOMIC DNA]</scope>
    <source>
        <strain evidence="15">BMOC 18-1129-001#AD2665</strain>
        <tissue evidence="15">Entire mites</tissue>
    </source>
</reference>
<feature type="domain" description="Laminin G" evidence="13">
    <location>
        <begin position="369"/>
        <end position="536"/>
    </location>
</feature>
<keyword evidence="7 11" id="KW-0472">Membrane</keyword>
<dbReference type="InterPro" id="IPR000742">
    <property type="entry name" value="EGF"/>
</dbReference>
<gene>
    <name evidence="15" type="primary">Nrx-IV</name>
    <name evidence="15" type="ORF">GZH46_02569</name>
</gene>
<feature type="domain" description="F5/8 type C" evidence="12">
    <location>
        <begin position="40"/>
        <end position="179"/>
    </location>
</feature>
<evidence type="ECO:0000259" key="13">
    <source>
        <dbReference type="PROSITE" id="PS50025"/>
    </source>
</evidence>
<dbReference type="Pfam" id="PF00754">
    <property type="entry name" value="F5_F8_type_C"/>
    <property type="match status" value="1"/>
</dbReference>
<evidence type="ECO:0000259" key="12">
    <source>
        <dbReference type="PROSITE" id="PS50022"/>
    </source>
</evidence>
<dbReference type="PANTHER" id="PTHR15036">
    <property type="entry name" value="PIKACHURIN-LIKE PROTEIN"/>
    <property type="match status" value="1"/>
</dbReference>
<evidence type="ECO:0000256" key="1">
    <source>
        <dbReference type="ARBA" id="ARBA00004479"/>
    </source>
</evidence>
<dbReference type="SMART" id="SM00231">
    <property type="entry name" value="FA58C"/>
    <property type="match status" value="1"/>
</dbReference>
<dbReference type="PROSITE" id="PS50022">
    <property type="entry name" value="FA58C_3"/>
    <property type="match status" value="1"/>
</dbReference>
<evidence type="ECO:0000256" key="11">
    <source>
        <dbReference type="SAM" id="Phobius"/>
    </source>
</evidence>
<dbReference type="InterPro" id="IPR000421">
    <property type="entry name" value="FA58C"/>
</dbReference>
<feature type="non-terminal residue" evidence="15">
    <location>
        <position position="1"/>
    </location>
</feature>
<dbReference type="SMART" id="SM00282">
    <property type="entry name" value="LamG"/>
    <property type="match status" value="4"/>
</dbReference>
<evidence type="ECO:0000313" key="15">
    <source>
        <dbReference type="EMBL" id="KAG9508924.1"/>
    </source>
</evidence>
<dbReference type="InterPro" id="IPR008979">
    <property type="entry name" value="Galactose-bd-like_sf"/>
</dbReference>
<evidence type="ECO:0000256" key="6">
    <source>
        <dbReference type="ARBA" id="ARBA00022989"/>
    </source>
</evidence>
<keyword evidence="5" id="KW-0732">Signal</keyword>
<feature type="compositionally biased region" description="Polar residues" evidence="10">
    <location>
        <begin position="1201"/>
        <end position="1213"/>
    </location>
</feature>
<dbReference type="CDD" id="cd00057">
    <property type="entry name" value="FA58C"/>
    <property type="match status" value="1"/>
</dbReference>